<evidence type="ECO:0000256" key="5">
    <source>
        <dbReference type="PROSITE-ProRule" id="PRU01240"/>
    </source>
</evidence>
<feature type="active site" description="Charge relay system" evidence="5">
    <location>
        <position position="49"/>
    </location>
</feature>
<dbReference type="PROSITE" id="PS51892">
    <property type="entry name" value="SUBTILASE"/>
    <property type="match status" value="1"/>
</dbReference>
<dbReference type="SUPFAM" id="SSF52743">
    <property type="entry name" value="Subtilisin-like"/>
    <property type="match status" value="1"/>
</dbReference>
<dbReference type="PROSITE" id="PS00136">
    <property type="entry name" value="SUBTILASE_ASP"/>
    <property type="match status" value="1"/>
</dbReference>
<gene>
    <name evidence="8" type="ORF">AOQ84DRAFT_272660</name>
</gene>
<feature type="non-terminal residue" evidence="8">
    <location>
        <position position="1"/>
    </location>
</feature>
<dbReference type="PRINTS" id="PR00723">
    <property type="entry name" value="SUBTILISIN"/>
</dbReference>
<dbReference type="InterPro" id="IPR000209">
    <property type="entry name" value="Peptidase_S8/S53_dom"/>
</dbReference>
<accession>A0A8E2F9Q9</accession>
<dbReference type="EMBL" id="KV748763">
    <property type="protein sequence ID" value="OCL13227.1"/>
    <property type="molecule type" value="Genomic_DNA"/>
</dbReference>
<feature type="active site" description="Charge relay system" evidence="5">
    <location>
        <position position="8"/>
    </location>
</feature>
<dbReference type="InterPro" id="IPR023827">
    <property type="entry name" value="Peptidase_S8_Asp-AS"/>
</dbReference>
<comment type="similarity">
    <text evidence="1 5 6">Belongs to the peptidase S8 family.</text>
</comment>
<sequence length="273" mass="30168">RIKIAILDTGVDLEHQDMVACEDRIIEIRSWVNGANGRIDRGSGDSCGHGTHTAGILLTVAPEADIYIAKVAETRRLEETDQIAEAIRFAAEEWGVDIITMSFGFCNRIASIESTISNTKCLIFAAASSSGGNRKRAHPAKQDGVICIHSTDDLGNHSSFNPTAIDGDNFSTLGEAIESAWPGEPGDCNTRRKSGTSFATPIAAGIAAFVLEYARQRIKDDQTLRRLKTCEGMKEVFRFMSERRQQYHYLAPQNFFLRKDDQFIPGDIIRALR</sequence>
<dbReference type="GO" id="GO:0006508">
    <property type="term" value="P:proteolysis"/>
    <property type="evidence" value="ECO:0007669"/>
    <property type="project" value="UniProtKB-KW"/>
</dbReference>
<dbReference type="InterPro" id="IPR036852">
    <property type="entry name" value="Peptidase_S8/S53_dom_sf"/>
</dbReference>
<proteinExistence type="inferred from homology"/>
<feature type="active site" description="Charge relay system" evidence="5">
    <location>
        <position position="197"/>
    </location>
</feature>
<evidence type="ECO:0000313" key="9">
    <source>
        <dbReference type="Proteomes" id="UP000250140"/>
    </source>
</evidence>
<dbReference type="GO" id="GO:0004252">
    <property type="term" value="F:serine-type endopeptidase activity"/>
    <property type="evidence" value="ECO:0007669"/>
    <property type="project" value="UniProtKB-UniRule"/>
</dbReference>
<protein>
    <submittedName>
        <fullName evidence="8">Subtilisin-like protein</fullName>
    </submittedName>
</protein>
<evidence type="ECO:0000256" key="3">
    <source>
        <dbReference type="ARBA" id="ARBA00022801"/>
    </source>
</evidence>
<keyword evidence="3 5" id="KW-0378">Hydrolase</keyword>
<evidence type="ECO:0000256" key="1">
    <source>
        <dbReference type="ARBA" id="ARBA00011073"/>
    </source>
</evidence>
<dbReference type="CDD" id="cd00306">
    <property type="entry name" value="Peptidases_S8_S53"/>
    <property type="match status" value="1"/>
</dbReference>
<dbReference type="Pfam" id="PF00082">
    <property type="entry name" value="Peptidase_S8"/>
    <property type="match status" value="1"/>
</dbReference>
<dbReference type="OrthoDB" id="206201at2759"/>
<evidence type="ECO:0000313" key="8">
    <source>
        <dbReference type="EMBL" id="OCL13227.1"/>
    </source>
</evidence>
<dbReference type="InterPro" id="IPR023828">
    <property type="entry name" value="Peptidase_S8_Ser-AS"/>
</dbReference>
<evidence type="ECO:0000259" key="7">
    <source>
        <dbReference type="Pfam" id="PF00082"/>
    </source>
</evidence>
<keyword evidence="2 5" id="KW-0645">Protease</keyword>
<organism evidence="8 9">
    <name type="scientific">Glonium stellatum</name>
    <dbReference type="NCBI Taxonomy" id="574774"/>
    <lineage>
        <taxon>Eukaryota</taxon>
        <taxon>Fungi</taxon>
        <taxon>Dikarya</taxon>
        <taxon>Ascomycota</taxon>
        <taxon>Pezizomycotina</taxon>
        <taxon>Dothideomycetes</taxon>
        <taxon>Pleosporomycetidae</taxon>
        <taxon>Gloniales</taxon>
        <taxon>Gloniaceae</taxon>
        <taxon>Glonium</taxon>
    </lineage>
</organism>
<evidence type="ECO:0000256" key="4">
    <source>
        <dbReference type="ARBA" id="ARBA00022825"/>
    </source>
</evidence>
<feature type="domain" description="Peptidase S8/S53" evidence="7">
    <location>
        <begin position="2"/>
        <end position="222"/>
    </location>
</feature>
<evidence type="ECO:0000256" key="6">
    <source>
        <dbReference type="RuleBase" id="RU003355"/>
    </source>
</evidence>
<feature type="non-terminal residue" evidence="8">
    <location>
        <position position="273"/>
    </location>
</feature>
<keyword evidence="4 5" id="KW-0720">Serine protease</keyword>
<dbReference type="PROSITE" id="PS00138">
    <property type="entry name" value="SUBTILASE_SER"/>
    <property type="match status" value="1"/>
</dbReference>
<dbReference type="PANTHER" id="PTHR43399">
    <property type="entry name" value="SUBTILISIN-RELATED"/>
    <property type="match status" value="1"/>
</dbReference>
<dbReference type="Gene3D" id="3.40.50.200">
    <property type="entry name" value="Peptidase S8/S53 domain"/>
    <property type="match status" value="1"/>
</dbReference>
<keyword evidence="9" id="KW-1185">Reference proteome</keyword>
<name>A0A8E2F9Q9_9PEZI</name>
<dbReference type="InterPro" id="IPR051048">
    <property type="entry name" value="Peptidase_S8/S53_subtilisin"/>
</dbReference>
<evidence type="ECO:0000256" key="2">
    <source>
        <dbReference type="ARBA" id="ARBA00022670"/>
    </source>
</evidence>
<dbReference type="AlphaFoldDB" id="A0A8E2F9Q9"/>
<dbReference type="PANTHER" id="PTHR43399:SF4">
    <property type="entry name" value="CELL WALL-ASSOCIATED PROTEASE"/>
    <property type="match status" value="1"/>
</dbReference>
<dbReference type="Proteomes" id="UP000250140">
    <property type="component" value="Unassembled WGS sequence"/>
</dbReference>
<dbReference type="InterPro" id="IPR015500">
    <property type="entry name" value="Peptidase_S8_subtilisin-rel"/>
</dbReference>
<reference evidence="8 9" key="1">
    <citation type="journal article" date="2016" name="Nat. Commun.">
        <title>Ectomycorrhizal ecology is imprinted in the genome of the dominant symbiotic fungus Cenococcum geophilum.</title>
        <authorList>
            <consortium name="DOE Joint Genome Institute"/>
            <person name="Peter M."/>
            <person name="Kohler A."/>
            <person name="Ohm R.A."/>
            <person name="Kuo A."/>
            <person name="Krutzmann J."/>
            <person name="Morin E."/>
            <person name="Arend M."/>
            <person name="Barry K.W."/>
            <person name="Binder M."/>
            <person name="Choi C."/>
            <person name="Clum A."/>
            <person name="Copeland A."/>
            <person name="Grisel N."/>
            <person name="Haridas S."/>
            <person name="Kipfer T."/>
            <person name="LaButti K."/>
            <person name="Lindquist E."/>
            <person name="Lipzen A."/>
            <person name="Maire R."/>
            <person name="Meier B."/>
            <person name="Mihaltcheva S."/>
            <person name="Molinier V."/>
            <person name="Murat C."/>
            <person name="Poggeler S."/>
            <person name="Quandt C.A."/>
            <person name="Sperisen C."/>
            <person name="Tritt A."/>
            <person name="Tisserant E."/>
            <person name="Crous P.W."/>
            <person name="Henrissat B."/>
            <person name="Nehls U."/>
            <person name="Egli S."/>
            <person name="Spatafora J.W."/>
            <person name="Grigoriev I.V."/>
            <person name="Martin F.M."/>
        </authorList>
    </citation>
    <scope>NUCLEOTIDE SEQUENCE [LARGE SCALE GENOMIC DNA]</scope>
    <source>
        <strain evidence="8 9">CBS 207.34</strain>
    </source>
</reference>